<proteinExistence type="predicted"/>
<dbReference type="OrthoDB" id="9814618at2"/>
<gene>
    <name evidence="2" type="ORF">CDH04_03390</name>
    <name evidence="3" type="ORF">FZC43_03390</name>
</gene>
<evidence type="ECO:0000313" key="4">
    <source>
        <dbReference type="Proteomes" id="UP000251120"/>
    </source>
</evidence>
<protein>
    <submittedName>
        <fullName evidence="2">Glutaredoxin</fullName>
    </submittedName>
</protein>
<reference evidence="2 4" key="1">
    <citation type="submission" date="2017-06" db="EMBL/GenBank/DDBJ databases">
        <title>Complete genome of Francisella adeliensis.</title>
        <authorList>
            <person name="Vallesi A."/>
            <person name="Sjodin A."/>
        </authorList>
    </citation>
    <scope>NUCLEOTIDE SEQUENCE [LARGE SCALE GENOMIC DNA]</scope>
    <source>
        <strain evidence="2 4">FDC440</strain>
    </source>
</reference>
<evidence type="ECO:0000313" key="2">
    <source>
        <dbReference type="EMBL" id="AXA34707.1"/>
    </source>
</evidence>
<dbReference type="Proteomes" id="UP000681131">
    <property type="component" value="Chromosome"/>
</dbReference>
<dbReference type="AlphaFoldDB" id="A0A2Z4Y0N3"/>
<dbReference type="InterPro" id="IPR002109">
    <property type="entry name" value="Glutaredoxin"/>
</dbReference>
<evidence type="ECO:0000313" key="5">
    <source>
        <dbReference type="Proteomes" id="UP000681131"/>
    </source>
</evidence>
<organism evidence="2 4">
    <name type="scientific">Francisella adeliensis</name>
    <dbReference type="NCBI Taxonomy" id="2007306"/>
    <lineage>
        <taxon>Bacteria</taxon>
        <taxon>Pseudomonadati</taxon>
        <taxon>Pseudomonadota</taxon>
        <taxon>Gammaproteobacteria</taxon>
        <taxon>Thiotrichales</taxon>
        <taxon>Francisellaceae</taxon>
        <taxon>Francisella</taxon>
    </lineage>
</organism>
<dbReference type="RefSeq" id="WP_112870882.1">
    <property type="nucleotide sequence ID" value="NZ_CP021781.1"/>
</dbReference>
<dbReference type="InterPro" id="IPR036249">
    <property type="entry name" value="Thioredoxin-like_sf"/>
</dbReference>
<keyword evidence="5" id="KW-1185">Reference proteome</keyword>
<dbReference type="EMBL" id="CP043424">
    <property type="protein sequence ID" value="QIW12943.1"/>
    <property type="molecule type" value="Genomic_DNA"/>
</dbReference>
<name>A0A2Z4Y0N3_9GAMM</name>
<dbReference type="KEGG" id="fad:CDH04_03390"/>
<feature type="domain" description="Glutaredoxin" evidence="1">
    <location>
        <begin position="6"/>
        <end position="57"/>
    </location>
</feature>
<dbReference type="EMBL" id="CP021781">
    <property type="protein sequence ID" value="AXA34707.1"/>
    <property type="molecule type" value="Genomic_DNA"/>
</dbReference>
<dbReference type="Gene3D" id="3.40.30.10">
    <property type="entry name" value="Glutaredoxin"/>
    <property type="match status" value="1"/>
</dbReference>
<sequence length="71" mass="7981">MITPEKTCPYGVKAKELLEEKGLEFEDIILKTKAEIDAFKAKHNLQTTPLILIDEKKIGGYSDLVEFLGSQ</sequence>
<evidence type="ECO:0000313" key="3">
    <source>
        <dbReference type="EMBL" id="QIW12943.1"/>
    </source>
</evidence>
<dbReference type="Proteomes" id="UP000251120">
    <property type="component" value="Chromosome"/>
</dbReference>
<evidence type="ECO:0000259" key="1">
    <source>
        <dbReference type="Pfam" id="PF00462"/>
    </source>
</evidence>
<accession>A0A2Z4Y0N3</accession>
<dbReference type="SUPFAM" id="SSF52833">
    <property type="entry name" value="Thioredoxin-like"/>
    <property type="match status" value="1"/>
</dbReference>
<reference evidence="3 5" key="2">
    <citation type="submission" date="2019-08" db="EMBL/GenBank/DDBJ databases">
        <title>Complete genome sequences of Francisella adeliensis (FSC1325 and FSC1326).</title>
        <authorList>
            <person name="Ohrman C."/>
            <person name="Uneklint I."/>
            <person name="Vallesi A."/>
            <person name="Karlsson L."/>
            <person name="Sjodin A."/>
        </authorList>
    </citation>
    <scope>NUCLEOTIDE SEQUENCE [LARGE SCALE GENOMIC DNA]</scope>
    <source>
        <strain evidence="3 5">FSC1325</strain>
    </source>
</reference>
<dbReference type="Pfam" id="PF00462">
    <property type="entry name" value="Glutaredoxin"/>
    <property type="match status" value="1"/>
</dbReference>
<dbReference type="PROSITE" id="PS51354">
    <property type="entry name" value="GLUTAREDOXIN_2"/>
    <property type="match status" value="1"/>
</dbReference>